<dbReference type="Proteomes" id="UP000756132">
    <property type="component" value="Chromosome 8"/>
</dbReference>
<proteinExistence type="predicted"/>
<protein>
    <recommendedName>
        <fullName evidence="3">F-box domain-containing protein</fullName>
    </recommendedName>
</protein>
<gene>
    <name evidence="1" type="ORF">CLAFUR5_10956</name>
</gene>
<dbReference type="EMBL" id="CP090170">
    <property type="protein sequence ID" value="UJO20714.1"/>
    <property type="molecule type" value="Genomic_DNA"/>
</dbReference>
<reference evidence="1" key="2">
    <citation type="journal article" date="2022" name="Microb. Genom.">
        <title>A chromosome-scale genome assembly of the tomato pathogen Cladosporium fulvum reveals a compartmentalized genome architecture and the presence of a dispensable chromosome.</title>
        <authorList>
            <person name="Zaccaron A.Z."/>
            <person name="Chen L.H."/>
            <person name="Samaras A."/>
            <person name="Stergiopoulos I."/>
        </authorList>
    </citation>
    <scope>NUCLEOTIDE SEQUENCE</scope>
    <source>
        <strain evidence="1">Race5_Kim</strain>
    </source>
</reference>
<dbReference type="RefSeq" id="XP_047765080.1">
    <property type="nucleotide sequence ID" value="XM_047910104.1"/>
</dbReference>
<accession>A0A9Q8PDS3</accession>
<evidence type="ECO:0000313" key="2">
    <source>
        <dbReference type="Proteomes" id="UP000756132"/>
    </source>
</evidence>
<reference evidence="1" key="1">
    <citation type="submission" date="2021-12" db="EMBL/GenBank/DDBJ databases">
        <authorList>
            <person name="Zaccaron A."/>
            <person name="Stergiopoulos I."/>
        </authorList>
    </citation>
    <scope>NUCLEOTIDE SEQUENCE</scope>
    <source>
        <strain evidence="1">Race5_Kim</strain>
    </source>
</reference>
<keyword evidence="2" id="KW-1185">Reference proteome</keyword>
<dbReference type="GeneID" id="71990834"/>
<dbReference type="KEGG" id="ffu:CLAFUR5_10956"/>
<dbReference type="AlphaFoldDB" id="A0A9Q8PDS3"/>
<evidence type="ECO:0008006" key="3">
    <source>
        <dbReference type="Google" id="ProtNLM"/>
    </source>
</evidence>
<organism evidence="1 2">
    <name type="scientific">Passalora fulva</name>
    <name type="common">Tomato leaf mold</name>
    <name type="synonym">Cladosporium fulvum</name>
    <dbReference type="NCBI Taxonomy" id="5499"/>
    <lineage>
        <taxon>Eukaryota</taxon>
        <taxon>Fungi</taxon>
        <taxon>Dikarya</taxon>
        <taxon>Ascomycota</taxon>
        <taxon>Pezizomycotina</taxon>
        <taxon>Dothideomycetes</taxon>
        <taxon>Dothideomycetidae</taxon>
        <taxon>Mycosphaerellales</taxon>
        <taxon>Mycosphaerellaceae</taxon>
        <taxon>Fulvia</taxon>
    </lineage>
</organism>
<sequence>MSEAAATAVFGTAELLEAILLNTSNKTLVVSQHTCKTFKASVDSSAKLQRKLFLRHEVAGPGEARPTLIEYAGLINPLMLRGSKRSPSLRDPRGPNFQIVLHKVAMGGLRVRPVEYAMTLAVKISFTTGKVEPAIADGGSWRRMYIGRQGVLASTFTVLIDGEEIVWFTINRRAKKLQQRKEGITLGEIFEMALVHAQTLVGFEKVSGQDGVERWTAVSRKSAWPRQLEEDTREACLM</sequence>
<evidence type="ECO:0000313" key="1">
    <source>
        <dbReference type="EMBL" id="UJO20714.1"/>
    </source>
</evidence>
<name>A0A9Q8PDS3_PASFU</name>